<dbReference type="InterPro" id="IPR009100">
    <property type="entry name" value="AcylCoA_DH/oxidase_NM_dom_sf"/>
</dbReference>
<evidence type="ECO:0000259" key="1">
    <source>
        <dbReference type="Pfam" id="PF02771"/>
    </source>
</evidence>
<accession>A0A511BAR6</accession>
<gene>
    <name evidence="2" type="ORF">GKA01_20680</name>
</gene>
<dbReference type="Proteomes" id="UP000321079">
    <property type="component" value="Unassembled WGS sequence"/>
</dbReference>
<evidence type="ECO:0000313" key="3">
    <source>
        <dbReference type="Proteomes" id="UP000321079"/>
    </source>
</evidence>
<comment type="caution">
    <text evidence="2">The sequence shown here is derived from an EMBL/GenBank/DDBJ whole genome shotgun (WGS) entry which is preliminary data.</text>
</comment>
<dbReference type="SUPFAM" id="SSF56645">
    <property type="entry name" value="Acyl-CoA dehydrogenase NM domain-like"/>
    <property type="match status" value="1"/>
</dbReference>
<dbReference type="InterPro" id="IPR013786">
    <property type="entry name" value="AcylCoA_DH/ox_N"/>
</dbReference>
<dbReference type="Pfam" id="PF02771">
    <property type="entry name" value="Acyl-CoA_dh_N"/>
    <property type="match status" value="1"/>
</dbReference>
<dbReference type="EMBL" id="BJVA01000013">
    <property type="protein sequence ID" value="GEK96871.1"/>
    <property type="molecule type" value="Genomic_DNA"/>
</dbReference>
<feature type="domain" description="Acyl-CoA dehydrogenase/oxidase N-terminal" evidence="1">
    <location>
        <begin position="15"/>
        <end position="63"/>
    </location>
</feature>
<name>A0A511BAR6_9PROT</name>
<dbReference type="InterPro" id="IPR037069">
    <property type="entry name" value="AcylCoA_DH/ox_N_sf"/>
</dbReference>
<dbReference type="GO" id="GO:0016627">
    <property type="term" value="F:oxidoreductase activity, acting on the CH-CH group of donors"/>
    <property type="evidence" value="ECO:0007669"/>
    <property type="project" value="InterPro"/>
</dbReference>
<dbReference type="GO" id="GO:0050660">
    <property type="term" value="F:flavin adenine dinucleotide binding"/>
    <property type="evidence" value="ECO:0007669"/>
    <property type="project" value="InterPro"/>
</dbReference>
<dbReference type="Gene3D" id="1.10.540.10">
    <property type="entry name" value="Acyl-CoA dehydrogenase/oxidase, N-terminal domain"/>
    <property type="match status" value="1"/>
</dbReference>
<keyword evidence="3" id="KW-1185">Reference proteome</keyword>
<proteinExistence type="predicted"/>
<sequence>MVICGNPIIFLNGMHDAVRETARSFVDNVNCPVAEALDREGRFPAAIYEEVGSLGLFGIAFPTNRAERVATR</sequence>
<protein>
    <recommendedName>
        <fullName evidence="1">Acyl-CoA dehydrogenase/oxidase N-terminal domain-containing protein</fullName>
    </recommendedName>
</protein>
<dbReference type="AlphaFoldDB" id="A0A511BAR6"/>
<reference evidence="2 3" key="1">
    <citation type="submission" date="2019-07" db="EMBL/GenBank/DDBJ databases">
        <title>Whole genome shotgun sequence of Gluconobacter kanchanaburiensis NBRC 103587.</title>
        <authorList>
            <person name="Hosoyama A."/>
            <person name="Uohara A."/>
            <person name="Ohji S."/>
            <person name="Ichikawa N."/>
        </authorList>
    </citation>
    <scope>NUCLEOTIDE SEQUENCE [LARGE SCALE GENOMIC DNA]</scope>
    <source>
        <strain evidence="2 3">NBRC 103587</strain>
    </source>
</reference>
<organism evidence="2 3">
    <name type="scientific">Gluconobacter kanchanaburiensis NBRC 103587</name>
    <dbReference type="NCBI Taxonomy" id="1307948"/>
    <lineage>
        <taxon>Bacteria</taxon>
        <taxon>Pseudomonadati</taxon>
        <taxon>Pseudomonadota</taxon>
        <taxon>Alphaproteobacteria</taxon>
        <taxon>Acetobacterales</taxon>
        <taxon>Acetobacteraceae</taxon>
        <taxon>Gluconobacter</taxon>
    </lineage>
</organism>
<evidence type="ECO:0000313" key="2">
    <source>
        <dbReference type="EMBL" id="GEK96871.1"/>
    </source>
</evidence>